<name>A0A1L6ZJ82_BACIA</name>
<dbReference type="Pfam" id="PF12691">
    <property type="entry name" value="Phage_tail_terminator_6"/>
    <property type="match status" value="1"/>
</dbReference>
<sequence>MSITDLVNFLKLKGFEDVEIYPLSFPASSPNRSMLVETGDGTQAKGVLSDFVLTITVRDIHPSKAEELAADVLERLHGITGEYIGETYVVLIKAQSPLPAFLGKDEENRYFYSVNLRVLV</sequence>
<dbReference type="AlphaFoldDB" id="A0A1L6ZJ82"/>
<accession>A0A1L6ZJ82</accession>
<dbReference type="EMBL" id="CP015607">
    <property type="protein sequence ID" value="APT46583.1"/>
    <property type="molecule type" value="Genomic_DNA"/>
</dbReference>
<organism evidence="1 2">
    <name type="scientific">Bacillus safensis</name>
    <dbReference type="NCBI Taxonomy" id="561879"/>
    <lineage>
        <taxon>Bacteria</taxon>
        <taxon>Bacillati</taxon>
        <taxon>Bacillota</taxon>
        <taxon>Bacilli</taxon>
        <taxon>Bacillales</taxon>
        <taxon>Bacillaceae</taxon>
        <taxon>Bacillus</taxon>
    </lineage>
</organism>
<proteinExistence type="predicted"/>
<gene>
    <name evidence="1" type="ORF">BSA145_12425</name>
</gene>
<dbReference type="RefSeq" id="WP_075622658.1">
    <property type="nucleotide sequence ID" value="NZ_CP015607.1"/>
</dbReference>
<evidence type="ECO:0008006" key="3">
    <source>
        <dbReference type="Google" id="ProtNLM"/>
    </source>
</evidence>
<dbReference type="InterPro" id="IPR024411">
    <property type="entry name" value="Tail_terminator_phage"/>
</dbReference>
<protein>
    <recommendedName>
        <fullName evidence="3">DUF3168 domain-containing protein</fullName>
    </recommendedName>
</protein>
<reference evidence="1 2" key="1">
    <citation type="submission" date="2016-05" db="EMBL/GenBank/DDBJ databases">
        <title>Complete Genome and Methylome Analysis of Psychrotrophic Bacterial Isolates from Antarctic Lake Untersee.</title>
        <authorList>
            <person name="Fomenkov A."/>
            <person name="Akimov V.N."/>
            <person name="Vasilyeva L.V."/>
            <person name="Andersen D."/>
            <person name="Vincze T."/>
            <person name="Roberts R.J."/>
        </authorList>
    </citation>
    <scope>NUCLEOTIDE SEQUENCE [LARGE SCALE GENOMIC DNA]</scope>
    <source>
        <strain evidence="1 2">U14-5</strain>
    </source>
</reference>
<evidence type="ECO:0000313" key="1">
    <source>
        <dbReference type="EMBL" id="APT46583.1"/>
    </source>
</evidence>
<dbReference type="Proteomes" id="UP000185426">
    <property type="component" value="Chromosome"/>
</dbReference>
<evidence type="ECO:0000313" key="2">
    <source>
        <dbReference type="Proteomes" id="UP000185426"/>
    </source>
</evidence>